<name>A0A419WN75_9BACT</name>
<evidence type="ECO:0000313" key="3">
    <source>
        <dbReference type="Proteomes" id="UP000284531"/>
    </source>
</evidence>
<reference evidence="2 3" key="1">
    <citation type="submission" date="2018-09" db="EMBL/GenBank/DDBJ databases">
        <title>Genomic Encyclopedia of Archaeal and Bacterial Type Strains, Phase II (KMG-II): from individual species to whole genera.</title>
        <authorList>
            <person name="Goeker M."/>
        </authorList>
    </citation>
    <scope>NUCLEOTIDE SEQUENCE [LARGE SCALE GENOMIC DNA]</scope>
    <source>
        <strain evidence="2 3">DSM 21950</strain>
    </source>
</reference>
<evidence type="ECO:0000313" key="2">
    <source>
        <dbReference type="EMBL" id="RKD96888.1"/>
    </source>
</evidence>
<comment type="caution">
    <text evidence="2">The sequence shown here is derived from an EMBL/GenBank/DDBJ whole genome shotgun (WGS) entry which is preliminary data.</text>
</comment>
<dbReference type="EMBL" id="RAPQ01000012">
    <property type="protein sequence ID" value="RKD96888.1"/>
    <property type="molecule type" value="Genomic_DNA"/>
</dbReference>
<dbReference type="AlphaFoldDB" id="A0A419WN75"/>
<gene>
    <name evidence="2" type="ORF">BXY64_3838</name>
</gene>
<keyword evidence="1" id="KW-1133">Transmembrane helix</keyword>
<feature type="transmembrane region" description="Helical" evidence="1">
    <location>
        <begin position="7"/>
        <end position="25"/>
    </location>
</feature>
<sequence>MNKILRFIISGVVALGIYYVGFYIYEMVRFSHNASWERYKEYTWILDDSIQKDLNTGVSRIGNSDTWNFFRFRDVHMVTAWEFTNLQIEDLGCISIHKNEFIPKDDIKYGETFDPNSSPKTTCKYGFDLAHRINVKIDNQSEVQRMIEADNYKGFIGRINKLSLSNKYDESQIIFDFEKSGMLSMFLFYKKKDEFYVIIYYSRGDFDEEIIDKLNLV</sequence>
<organism evidence="2 3">
    <name type="scientific">Marinifilum flexuosum</name>
    <dbReference type="NCBI Taxonomy" id="1117708"/>
    <lineage>
        <taxon>Bacteria</taxon>
        <taxon>Pseudomonadati</taxon>
        <taxon>Bacteroidota</taxon>
        <taxon>Bacteroidia</taxon>
        <taxon>Marinilabiliales</taxon>
        <taxon>Marinifilaceae</taxon>
    </lineage>
</organism>
<keyword evidence="3" id="KW-1185">Reference proteome</keyword>
<dbReference type="RefSeq" id="WP_120241535.1">
    <property type="nucleotide sequence ID" value="NZ_RAPQ01000012.1"/>
</dbReference>
<evidence type="ECO:0000256" key="1">
    <source>
        <dbReference type="SAM" id="Phobius"/>
    </source>
</evidence>
<proteinExistence type="predicted"/>
<dbReference type="Proteomes" id="UP000284531">
    <property type="component" value="Unassembled WGS sequence"/>
</dbReference>
<keyword evidence="1" id="KW-0812">Transmembrane</keyword>
<dbReference type="OrthoDB" id="1339113at2"/>
<accession>A0A419WN75</accession>
<protein>
    <submittedName>
        <fullName evidence="2">Uncharacterized protein</fullName>
    </submittedName>
</protein>
<keyword evidence="1" id="KW-0472">Membrane</keyword>